<keyword evidence="2" id="KW-1185">Reference proteome</keyword>
<dbReference type="Proteomes" id="UP000654913">
    <property type="component" value="Chromosome 7"/>
</dbReference>
<evidence type="ECO:0000313" key="1">
    <source>
        <dbReference type="EMBL" id="BCS29024.1"/>
    </source>
</evidence>
<gene>
    <name evidence="1" type="ORF">APUU_70594S</name>
</gene>
<dbReference type="GeneID" id="64979021"/>
<dbReference type="KEGG" id="apuu:APUU_70594S"/>
<protein>
    <submittedName>
        <fullName evidence="1">Uncharacterized protein</fullName>
    </submittedName>
</protein>
<organism evidence="1 2">
    <name type="scientific">Aspergillus puulaauensis</name>
    <dbReference type="NCBI Taxonomy" id="1220207"/>
    <lineage>
        <taxon>Eukaryota</taxon>
        <taxon>Fungi</taxon>
        <taxon>Dikarya</taxon>
        <taxon>Ascomycota</taxon>
        <taxon>Pezizomycotina</taxon>
        <taxon>Eurotiomycetes</taxon>
        <taxon>Eurotiomycetidae</taxon>
        <taxon>Eurotiales</taxon>
        <taxon>Aspergillaceae</taxon>
        <taxon>Aspergillus</taxon>
    </lineage>
</organism>
<reference evidence="1" key="1">
    <citation type="submission" date="2021-01" db="EMBL/GenBank/DDBJ databases">
        <authorList>
            <consortium name="Aspergillus puulaauensis MK2 genome sequencing consortium"/>
            <person name="Kazuki M."/>
            <person name="Futagami T."/>
        </authorList>
    </citation>
    <scope>NUCLEOTIDE SEQUENCE</scope>
    <source>
        <strain evidence="1">MK2</strain>
    </source>
</reference>
<dbReference type="OrthoDB" id="4187154at2759"/>
<dbReference type="RefSeq" id="XP_041561210.1">
    <property type="nucleotide sequence ID" value="XM_041695484.1"/>
</dbReference>
<evidence type="ECO:0000313" key="2">
    <source>
        <dbReference type="Proteomes" id="UP000654913"/>
    </source>
</evidence>
<proteinExistence type="predicted"/>
<sequence length="530" mass="59132">MLLPPGILVLRDSEHLKQLLCGGEIWVSQAPELKFNIRIASLDDLHPSFSHFVSQLGDSTCRAKIWTDLDLVVLYKSCIFEPGQGCSTYLLSFGIQKRLGPAEKTKALKLPKILRDYSDAIPPTNIPTVRLTSIDVLLEYTHIFEQCIKRFQQSKPHDKNDDIIQSADFGDWDWDGVQNSQANISIITDTHGPVFEHDVRRSNEEFKPFDHSTPISSSPLEFGALFQEALTVLVFGNVVRRRNNTETGSDGFQSLSKIAPGVFKPGYREAMSQRSRLLPSIAKSLTSMLNLSDNQVLKEKMASVTAVHQPDLRPSSPTTRGNDTKAILKMKLWTISQKRLYHAPTPKSLRASSSLPIPNQEEQTQDETLLLEAISGETGYFDDNCNTESELEFYSASNESEPELVLDFNFDESEHSSSMIFDGNEIGHPAETLEELHFDGQKTAPPHSASIKANCQVKSPYTRSLSLPNSEDTLMDHEGMLDFDTNSVENVPGLSSQTSFSHSPHSYAGPLVDLCDDYDEDEMLCDDISV</sequence>
<dbReference type="AlphaFoldDB" id="A0A7R7XYL8"/>
<accession>A0A7R7XYL8</accession>
<dbReference type="EMBL" id="AP024449">
    <property type="protein sequence ID" value="BCS29024.1"/>
    <property type="molecule type" value="Genomic_DNA"/>
</dbReference>
<reference evidence="1" key="2">
    <citation type="submission" date="2021-02" db="EMBL/GenBank/DDBJ databases">
        <title>Aspergillus puulaauensis MK2 genome sequence.</title>
        <authorList>
            <person name="Futagami T."/>
            <person name="Mori K."/>
            <person name="Kadooka C."/>
            <person name="Tanaka T."/>
        </authorList>
    </citation>
    <scope>NUCLEOTIDE SEQUENCE</scope>
    <source>
        <strain evidence="1">MK2</strain>
    </source>
</reference>
<name>A0A7R7XYL8_9EURO</name>